<reference evidence="7 8" key="1">
    <citation type="submission" date="2017-08" db="EMBL/GenBank/DDBJ databases">
        <title>Infants hospitalized years apart are colonized by the same room-sourced microbial strains.</title>
        <authorList>
            <person name="Brooks B."/>
            <person name="Olm M.R."/>
            <person name="Firek B.A."/>
            <person name="Baker R."/>
            <person name="Thomas B.C."/>
            <person name="Morowitz M.J."/>
            <person name="Banfield J.F."/>
        </authorList>
    </citation>
    <scope>NUCLEOTIDE SEQUENCE [LARGE SCALE GENOMIC DNA]</scope>
    <source>
        <strain evidence="7">S2_005_003_R2_42</strain>
    </source>
</reference>
<dbReference type="Proteomes" id="UP000249046">
    <property type="component" value="Unassembled WGS sequence"/>
</dbReference>
<dbReference type="Pfam" id="PF12679">
    <property type="entry name" value="ABC2_membrane_2"/>
    <property type="match status" value="1"/>
</dbReference>
<feature type="transmembrane region" description="Helical" evidence="6">
    <location>
        <begin position="131"/>
        <end position="149"/>
    </location>
</feature>
<feature type="transmembrane region" description="Helical" evidence="6">
    <location>
        <begin position="53"/>
        <end position="74"/>
    </location>
</feature>
<protein>
    <submittedName>
        <fullName evidence="7">ABC transporter permease</fullName>
    </submittedName>
</protein>
<evidence type="ECO:0000313" key="8">
    <source>
        <dbReference type="Proteomes" id="UP000249046"/>
    </source>
</evidence>
<dbReference type="GO" id="GO:0005886">
    <property type="term" value="C:plasma membrane"/>
    <property type="evidence" value="ECO:0007669"/>
    <property type="project" value="UniProtKB-SubCell"/>
</dbReference>
<accession>A0A2W5K2Z2</accession>
<comment type="subcellular location">
    <subcellularLocation>
        <location evidence="1">Cell membrane</location>
        <topology evidence="1">Multi-pass membrane protein</topology>
    </subcellularLocation>
</comment>
<evidence type="ECO:0000256" key="5">
    <source>
        <dbReference type="ARBA" id="ARBA00023136"/>
    </source>
</evidence>
<keyword evidence="4 6" id="KW-1133">Transmembrane helix</keyword>
<organism evidence="7 8">
    <name type="scientific">Rhodanobacter denitrificans</name>
    <dbReference type="NCBI Taxonomy" id="666685"/>
    <lineage>
        <taxon>Bacteria</taxon>
        <taxon>Pseudomonadati</taxon>
        <taxon>Pseudomonadota</taxon>
        <taxon>Gammaproteobacteria</taxon>
        <taxon>Lysobacterales</taxon>
        <taxon>Rhodanobacteraceae</taxon>
        <taxon>Rhodanobacter</taxon>
    </lineage>
</organism>
<keyword evidence="5 6" id="KW-0472">Membrane</keyword>
<feature type="transmembrane region" description="Helical" evidence="6">
    <location>
        <begin position="161"/>
        <end position="183"/>
    </location>
</feature>
<feature type="transmembrane region" description="Helical" evidence="6">
    <location>
        <begin position="20"/>
        <end position="41"/>
    </location>
</feature>
<proteinExistence type="predicted"/>
<comment type="caution">
    <text evidence="7">The sequence shown here is derived from an EMBL/GenBank/DDBJ whole genome shotgun (WGS) entry which is preliminary data.</text>
</comment>
<evidence type="ECO:0000313" key="7">
    <source>
        <dbReference type="EMBL" id="PZQ09804.1"/>
    </source>
</evidence>
<feature type="transmembrane region" description="Helical" evidence="6">
    <location>
        <begin position="95"/>
        <end position="119"/>
    </location>
</feature>
<evidence type="ECO:0000256" key="3">
    <source>
        <dbReference type="ARBA" id="ARBA00022692"/>
    </source>
</evidence>
<name>A0A2W5K2Z2_9GAMM</name>
<feature type="transmembrane region" description="Helical" evidence="6">
    <location>
        <begin position="220"/>
        <end position="238"/>
    </location>
</feature>
<keyword evidence="2" id="KW-1003">Cell membrane</keyword>
<gene>
    <name evidence="7" type="ORF">DI564_17165</name>
</gene>
<evidence type="ECO:0000256" key="6">
    <source>
        <dbReference type="SAM" id="Phobius"/>
    </source>
</evidence>
<evidence type="ECO:0000256" key="2">
    <source>
        <dbReference type="ARBA" id="ARBA00022475"/>
    </source>
</evidence>
<feature type="transmembrane region" description="Helical" evidence="6">
    <location>
        <begin position="189"/>
        <end position="208"/>
    </location>
</feature>
<evidence type="ECO:0000256" key="1">
    <source>
        <dbReference type="ARBA" id="ARBA00004651"/>
    </source>
</evidence>
<dbReference type="EMBL" id="QFPO01000024">
    <property type="protein sequence ID" value="PZQ09804.1"/>
    <property type="molecule type" value="Genomic_DNA"/>
</dbReference>
<dbReference type="InterPro" id="IPR051449">
    <property type="entry name" value="ABC-2_transporter_component"/>
</dbReference>
<sequence length="244" mass="26837">MSGVSTLFKRELRSYFATPVAYVFIVIFLVLSGAFTFYLGGFYESGQADLRPFFTFHPWLYLFLVPAVSMRMWAEERKSGTIELLLTLPVTTWQAVLGKFLAAWAFIGIALALTFPIWLTVNYLGSPDNGVIFASYLGSLLMAGAFLAIGSCLSACTRNQVVAFILTVVACFLLLLAGFPLVLDAVRAFAPQGVVDAIASLSFLTHFAAISKGVIDLRDLLYFLLMIGFWLYASALVIEMKKAD</sequence>
<keyword evidence="3 6" id="KW-0812">Transmembrane</keyword>
<dbReference type="AlphaFoldDB" id="A0A2W5K2Z2"/>
<dbReference type="PANTHER" id="PTHR30294:SF29">
    <property type="entry name" value="MULTIDRUG ABC TRANSPORTER PERMEASE YBHS-RELATED"/>
    <property type="match status" value="1"/>
</dbReference>
<evidence type="ECO:0000256" key="4">
    <source>
        <dbReference type="ARBA" id="ARBA00022989"/>
    </source>
</evidence>
<dbReference type="GO" id="GO:0140359">
    <property type="term" value="F:ABC-type transporter activity"/>
    <property type="evidence" value="ECO:0007669"/>
    <property type="project" value="InterPro"/>
</dbReference>
<dbReference type="PANTHER" id="PTHR30294">
    <property type="entry name" value="MEMBRANE COMPONENT OF ABC TRANSPORTER YHHJ-RELATED"/>
    <property type="match status" value="1"/>
</dbReference>